<keyword evidence="3 4" id="KW-0408">Iron</keyword>
<evidence type="ECO:0000313" key="8">
    <source>
        <dbReference type="Proteomes" id="UP000279259"/>
    </source>
</evidence>
<evidence type="ECO:0000256" key="2">
    <source>
        <dbReference type="ARBA" id="ARBA00022723"/>
    </source>
</evidence>
<sequence length="303" mass="31845">MSWLVPSLPSLPSLPGWSRSTPASSSTAPPASAHEDVPDEDDLDVPPPFPLPDSAQRSQAPSRAAAPSPSLAISPPSPPRVHGDDDAPSDLNIAILPGPIPLGNMAPPPSTTKKPDFGIQPGGMDTERHQLGNGVASTTTTGLGVPVKTPVKGKGKKGKVALAPGHSALDWARLTQSGKNIRGTDRFPLRVTMEELKRHNKTDDAWAVFNGKVYNITPYLPYHPGGVNELMRVAGRDGTKLFRVEVEFGVYWEKLGSDCYSAHALLGQHGIPTAGVHGRDASSGIGGTAPTTPAGVTRMESYT</sequence>
<dbReference type="InterPro" id="IPR036400">
    <property type="entry name" value="Cyt_B5-like_heme/steroid_sf"/>
</dbReference>
<keyword evidence="8" id="KW-1185">Reference proteome</keyword>
<reference evidence="7 8" key="1">
    <citation type="submission" date="2018-11" db="EMBL/GenBank/DDBJ databases">
        <title>Genome sequence of Saitozyma podzolica DSM 27192.</title>
        <authorList>
            <person name="Aliyu H."/>
            <person name="Gorte O."/>
            <person name="Ochsenreither K."/>
        </authorList>
    </citation>
    <scope>NUCLEOTIDE SEQUENCE [LARGE SCALE GENOMIC DNA]</scope>
    <source>
        <strain evidence="7 8">DSM 27192</strain>
    </source>
</reference>
<evidence type="ECO:0000256" key="4">
    <source>
        <dbReference type="RuleBase" id="RU362121"/>
    </source>
</evidence>
<evidence type="ECO:0000256" key="1">
    <source>
        <dbReference type="ARBA" id="ARBA00022617"/>
    </source>
</evidence>
<comment type="caution">
    <text evidence="7">The sequence shown here is derived from an EMBL/GenBank/DDBJ whole genome shotgun (WGS) entry which is preliminary data.</text>
</comment>
<dbReference type="InterPro" id="IPR018506">
    <property type="entry name" value="Cyt_B5_heme-BS"/>
</dbReference>
<feature type="compositionally biased region" description="Low complexity" evidence="5">
    <location>
        <begin position="1"/>
        <end position="32"/>
    </location>
</feature>
<evidence type="ECO:0000256" key="5">
    <source>
        <dbReference type="SAM" id="MobiDB-lite"/>
    </source>
</evidence>
<feature type="domain" description="Cytochrome b5 heme-binding" evidence="6">
    <location>
        <begin position="188"/>
        <end position="242"/>
    </location>
</feature>
<dbReference type="PROSITE" id="PS00191">
    <property type="entry name" value="CYTOCHROME_B5_1"/>
    <property type="match status" value="1"/>
</dbReference>
<evidence type="ECO:0000256" key="3">
    <source>
        <dbReference type="ARBA" id="ARBA00023004"/>
    </source>
</evidence>
<organism evidence="7 8">
    <name type="scientific">Saitozyma podzolica</name>
    <dbReference type="NCBI Taxonomy" id="1890683"/>
    <lineage>
        <taxon>Eukaryota</taxon>
        <taxon>Fungi</taxon>
        <taxon>Dikarya</taxon>
        <taxon>Basidiomycota</taxon>
        <taxon>Agaricomycotina</taxon>
        <taxon>Tremellomycetes</taxon>
        <taxon>Tremellales</taxon>
        <taxon>Trimorphomycetaceae</taxon>
        <taxon>Saitozyma</taxon>
    </lineage>
</organism>
<dbReference type="GO" id="GO:0020037">
    <property type="term" value="F:heme binding"/>
    <property type="evidence" value="ECO:0007669"/>
    <property type="project" value="UniProtKB-UniRule"/>
</dbReference>
<comment type="similarity">
    <text evidence="4">Belongs to the cytochrome b5 family.</text>
</comment>
<dbReference type="GO" id="GO:0005737">
    <property type="term" value="C:cytoplasm"/>
    <property type="evidence" value="ECO:0007669"/>
    <property type="project" value="TreeGrafter"/>
</dbReference>
<gene>
    <name evidence="7" type="ORF">EHS25_010032</name>
</gene>
<dbReference type="InterPro" id="IPR051872">
    <property type="entry name" value="Cytochrome_b5/Flavoprotein_Rdt"/>
</dbReference>
<dbReference type="PANTHER" id="PTHR46237">
    <property type="entry name" value="CYTOCHROME B5 REDUCTASE 4 FAMILY MEMBER"/>
    <property type="match status" value="1"/>
</dbReference>
<evidence type="ECO:0000259" key="6">
    <source>
        <dbReference type="PROSITE" id="PS50255"/>
    </source>
</evidence>
<evidence type="ECO:0000313" key="7">
    <source>
        <dbReference type="EMBL" id="RSH90856.1"/>
    </source>
</evidence>
<dbReference type="AlphaFoldDB" id="A0A427YID2"/>
<dbReference type="PANTHER" id="PTHR46237:SF1">
    <property type="entry name" value="CYTOCHROME B5 REDUCTASE 4"/>
    <property type="match status" value="1"/>
</dbReference>
<feature type="region of interest" description="Disordered" evidence="5">
    <location>
        <begin position="277"/>
        <end position="303"/>
    </location>
</feature>
<feature type="compositionally biased region" description="Low complexity" evidence="5">
    <location>
        <begin position="52"/>
        <end position="74"/>
    </location>
</feature>
<keyword evidence="2 4" id="KW-0479">Metal-binding</keyword>
<dbReference type="OrthoDB" id="432299at2759"/>
<dbReference type="STRING" id="1890683.A0A427YID2"/>
<accession>A0A427YID2</accession>
<name>A0A427YID2_9TREE</name>
<dbReference type="SUPFAM" id="SSF55856">
    <property type="entry name" value="Cytochrome b5-like heme/steroid binding domain"/>
    <property type="match status" value="1"/>
</dbReference>
<protein>
    <recommendedName>
        <fullName evidence="6">Cytochrome b5 heme-binding domain-containing protein</fullName>
    </recommendedName>
</protein>
<feature type="region of interest" description="Disordered" evidence="5">
    <location>
        <begin position="1"/>
        <end position="160"/>
    </location>
</feature>
<dbReference type="SMART" id="SM01117">
    <property type="entry name" value="Cyt-b5"/>
    <property type="match status" value="1"/>
</dbReference>
<dbReference type="PROSITE" id="PS50255">
    <property type="entry name" value="CYTOCHROME_B5_2"/>
    <property type="match status" value="1"/>
</dbReference>
<dbReference type="GO" id="GO:0004128">
    <property type="term" value="F:cytochrome-b5 reductase activity, acting on NAD(P)H"/>
    <property type="evidence" value="ECO:0007669"/>
    <property type="project" value="TreeGrafter"/>
</dbReference>
<keyword evidence="1 4" id="KW-0349">Heme</keyword>
<dbReference type="Proteomes" id="UP000279259">
    <property type="component" value="Unassembled WGS sequence"/>
</dbReference>
<dbReference type="Gene3D" id="3.10.120.10">
    <property type="entry name" value="Cytochrome b5-like heme/steroid binding domain"/>
    <property type="match status" value="1"/>
</dbReference>
<dbReference type="GO" id="GO:0046872">
    <property type="term" value="F:metal ion binding"/>
    <property type="evidence" value="ECO:0007669"/>
    <property type="project" value="UniProtKB-UniRule"/>
</dbReference>
<dbReference type="Pfam" id="PF00173">
    <property type="entry name" value="Cyt-b5"/>
    <property type="match status" value="1"/>
</dbReference>
<dbReference type="EMBL" id="RSCD01000009">
    <property type="protein sequence ID" value="RSH90856.1"/>
    <property type="molecule type" value="Genomic_DNA"/>
</dbReference>
<dbReference type="InterPro" id="IPR001199">
    <property type="entry name" value="Cyt_B5-like_heme/steroid-bd"/>
</dbReference>
<proteinExistence type="inferred from homology"/>